<gene>
    <name evidence="1" type="ORF">SDC9_171471</name>
</gene>
<accession>A0A645GAY4</accession>
<dbReference type="AlphaFoldDB" id="A0A645GAY4"/>
<reference evidence="1" key="1">
    <citation type="submission" date="2019-08" db="EMBL/GenBank/DDBJ databases">
        <authorList>
            <person name="Kucharzyk K."/>
            <person name="Murdoch R.W."/>
            <person name="Higgins S."/>
            <person name="Loffler F."/>
        </authorList>
    </citation>
    <scope>NUCLEOTIDE SEQUENCE</scope>
</reference>
<comment type="caution">
    <text evidence="1">The sequence shown here is derived from an EMBL/GenBank/DDBJ whole genome shotgun (WGS) entry which is preliminary data.</text>
</comment>
<dbReference type="EMBL" id="VSSQ01072783">
    <property type="protein sequence ID" value="MPN24077.1"/>
    <property type="molecule type" value="Genomic_DNA"/>
</dbReference>
<evidence type="ECO:0000313" key="1">
    <source>
        <dbReference type="EMBL" id="MPN24077.1"/>
    </source>
</evidence>
<organism evidence="1">
    <name type="scientific">bioreactor metagenome</name>
    <dbReference type="NCBI Taxonomy" id="1076179"/>
    <lineage>
        <taxon>unclassified sequences</taxon>
        <taxon>metagenomes</taxon>
        <taxon>ecological metagenomes</taxon>
    </lineage>
</organism>
<protein>
    <submittedName>
        <fullName evidence="1">Uncharacterized protein</fullName>
    </submittedName>
</protein>
<proteinExistence type="predicted"/>
<name>A0A645GAY4_9ZZZZ</name>
<sequence>MSNVGKEPQFCLMNLFILLFLKFFQANIITHRHLIAHKAQHSQHHQHQQEGIGHIGHTSCPPGWFHPDRERKILLTPYFIGITAPYLQHIISLWKIRENNSIGSSKLYPILLKTFEHIGNLALRSCEIVQWNKAKTE</sequence>